<dbReference type="Proteomes" id="UP000504752">
    <property type="component" value="Chromosome"/>
</dbReference>
<dbReference type="Pfam" id="PF13374">
    <property type="entry name" value="TPR_10"/>
    <property type="match status" value="4"/>
</dbReference>
<name>A0A6M8B7P2_9ACTO</name>
<dbReference type="KEGG" id="amam:HPC72_04790"/>
<dbReference type="AlphaFoldDB" id="A0A6M8B7P2"/>
<sequence length="854" mass="92487">MDALDEINATASRTEHNIEALLLSQQEMSGKIDRLGSGRGRPNPFSDGPTRFGATPDPAPGYIVRDEYHRLREALAHGEGAARLVLRGMKGVGKSQIAAQYARECREAGWSLVAWVNAAPAGAPDRGLPSGVETGLAELANRLGLVDPSDPPRKSARFMVDCLNSGGAADRLIVFDNLERADDLRELKLTGPGMRVIVTTNLRGGELGETIPVEVFGRRQSLAFLRERIPGIADAHADGLADLLGDLPLALSQAASTMREQRFAPLEYMELLEEVPLEEAMDRSDGEDYPHAVWQALRLSHQTALKALGERDEEQARLARLQLGMLSIMPEGGVPRDWLYRADAGHSLAARKSLAFLSKRGIVSETENDGARAGIVSLHRLQSRLIREDVRRDGESEVIAEAAICALAEALNESDPNNPHEVERDSIIAVIESLLFLGTLGLDRVGVNAEGLSSVLLSVQRRANEAGLDSFAVSLADIVDGLASALGPDHPGTLVSRNNLAYAYQSAGRLGEAIDIYEQTLEDRLRVLGADHPGTLASRNNLAGAYQSAGRLEDAIAIFEQTLEESLRVLGADHPGTLASRNNLAGAYQSAGRLGEAIDIYEQTLEDRLRVLGADHPGTLASRNNLAGAYQSAGRLGEAIDIYEQTLEDRLRVLGADHPDTLASRNNLASAYRSAGRLEDAIAIFEQTLEDRLRVLGADHPDTLVSRNNLASAYRSAGRLGEAIDIYEQTLEESLRVLGADHPDTLVSRNNLASAYRSAGRLGEAIDIYEQTLEDRLRVLGADHPDTLVSRNNLAYAYQSAGRLGEAIDIYEQTLEESLRVLGPDHPLTKQIAENLAMSATLRPRAPLPDRPPR</sequence>
<dbReference type="PRINTS" id="PR00381">
    <property type="entry name" value="KINESINLIGHT"/>
</dbReference>
<organism evidence="2 3">
    <name type="scientific">Actinomyces marmotae</name>
    <dbReference type="NCBI Taxonomy" id="2737173"/>
    <lineage>
        <taxon>Bacteria</taxon>
        <taxon>Bacillati</taxon>
        <taxon>Actinomycetota</taxon>
        <taxon>Actinomycetes</taxon>
        <taxon>Actinomycetales</taxon>
        <taxon>Actinomycetaceae</taxon>
        <taxon>Actinomyces</taxon>
    </lineage>
</organism>
<dbReference type="InterPro" id="IPR011990">
    <property type="entry name" value="TPR-like_helical_dom_sf"/>
</dbReference>
<dbReference type="InterPro" id="IPR053137">
    <property type="entry name" value="NLR-like"/>
</dbReference>
<dbReference type="PANTHER" id="PTHR46082">
    <property type="entry name" value="ATP/GTP-BINDING PROTEIN-RELATED"/>
    <property type="match status" value="1"/>
</dbReference>
<protein>
    <submittedName>
        <fullName evidence="2">Tetratricopeptide repeat protein</fullName>
    </submittedName>
</protein>
<dbReference type="Pfam" id="PF13424">
    <property type="entry name" value="TPR_12"/>
    <property type="match status" value="2"/>
</dbReference>
<dbReference type="PANTHER" id="PTHR46082:SF6">
    <property type="entry name" value="AAA+ ATPASE DOMAIN-CONTAINING PROTEIN-RELATED"/>
    <property type="match status" value="1"/>
</dbReference>
<gene>
    <name evidence="2" type="ORF">HPC72_04790</name>
</gene>
<dbReference type="Gene3D" id="1.25.40.10">
    <property type="entry name" value="Tetratricopeptide repeat domain"/>
    <property type="match status" value="2"/>
</dbReference>
<reference evidence="2 3" key="1">
    <citation type="submission" date="2020-05" db="EMBL/GenBank/DDBJ databases">
        <title>Actinomyces sp. zg-325.</title>
        <authorList>
            <person name="Yang C."/>
        </authorList>
    </citation>
    <scope>NUCLEOTIDE SEQUENCE [LARGE SCALE GENOMIC DNA]</scope>
    <source>
        <strain evidence="3">zg-325</strain>
    </source>
</reference>
<dbReference type="EMBL" id="CP053642">
    <property type="protein sequence ID" value="QKD80610.1"/>
    <property type="molecule type" value="Genomic_DNA"/>
</dbReference>
<accession>A0A6M8B7P2</accession>
<dbReference type="SUPFAM" id="SSF52540">
    <property type="entry name" value="P-loop containing nucleoside triphosphate hydrolases"/>
    <property type="match status" value="1"/>
</dbReference>
<dbReference type="SUPFAM" id="SSF48452">
    <property type="entry name" value="TPR-like"/>
    <property type="match status" value="1"/>
</dbReference>
<keyword evidence="3" id="KW-1185">Reference proteome</keyword>
<dbReference type="Gene3D" id="3.40.50.300">
    <property type="entry name" value="P-loop containing nucleotide triphosphate hydrolases"/>
    <property type="match status" value="1"/>
</dbReference>
<evidence type="ECO:0000313" key="2">
    <source>
        <dbReference type="EMBL" id="QKD80610.1"/>
    </source>
</evidence>
<evidence type="ECO:0000313" key="3">
    <source>
        <dbReference type="Proteomes" id="UP000504752"/>
    </source>
</evidence>
<dbReference type="InterPro" id="IPR019734">
    <property type="entry name" value="TPR_rpt"/>
</dbReference>
<feature type="region of interest" description="Disordered" evidence="1">
    <location>
        <begin position="34"/>
        <end position="58"/>
    </location>
</feature>
<dbReference type="InterPro" id="IPR027417">
    <property type="entry name" value="P-loop_NTPase"/>
</dbReference>
<proteinExistence type="predicted"/>
<dbReference type="SMART" id="SM00028">
    <property type="entry name" value="TPR"/>
    <property type="match status" value="8"/>
</dbReference>
<evidence type="ECO:0000256" key="1">
    <source>
        <dbReference type="SAM" id="MobiDB-lite"/>
    </source>
</evidence>